<evidence type="ECO:0000256" key="3">
    <source>
        <dbReference type="ARBA" id="ARBA00020401"/>
    </source>
</evidence>
<comment type="caution">
    <text evidence="15">The sequence shown here is derived from an EMBL/GenBank/DDBJ whole genome shotgun (WGS) entry which is preliminary data.</text>
</comment>
<dbReference type="Pfam" id="PF08519">
    <property type="entry name" value="RFC1"/>
    <property type="match status" value="1"/>
</dbReference>
<comment type="similarity">
    <text evidence="2 12">Belongs to the activator 1 large subunit family.</text>
</comment>
<dbReference type="Pfam" id="PF00533">
    <property type="entry name" value="BRCT"/>
    <property type="match status" value="1"/>
</dbReference>
<dbReference type="PROSITE" id="PS50172">
    <property type="entry name" value="BRCT"/>
    <property type="match status" value="1"/>
</dbReference>
<gene>
    <name evidence="15" type="ORF">RUM43_014838</name>
</gene>
<dbReference type="GO" id="GO:0003689">
    <property type="term" value="F:DNA clamp loader activity"/>
    <property type="evidence" value="ECO:0007669"/>
    <property type="project" value="UniProtKB-UniRule"/>
</dbReference>
<dbReference type="InterPro" id="IPR012178">
    <property type="entry name" value="RFC1"/>
</dbReference>
<comment type="subunit">
    <text evidence="11">Large subunit of the RFC complex, an heteropentameric complex consisting of RFC1 and four small subunits RFC2, RFC3, RFC4 and RFC5; the RFC complex interacts with PCNA and the interaction involves RFC1.</text>
</comment>
<feature type="compositionally biased region" description="Basic and acidic residues" evidence="13">
    <location>
        <begin position="197"/>
        <end position="215"/>
    </location>
</feature>
<dbReference type="SUPFAM" id="SSF52113">
    <property type="entry name" value="BRCT domain"/>
    <property type="match status" value="1"/>
</dbReference>
<dbReference type="Gene3D" id="3.40.50.300">
    <property type="entry name" value="P-loop containing nucleotide triphosphate hydrolases"/>
    <property type="match status" value="1"/>
</dbReference>
<dbReference type="FunFam" id="3.40.50.10190:FF:000001">
    <property type="entry name" value="Replication factor C subunit 1"/>
    <property type="match status" value="1"/>
</dbReference>
<dbReference type="GO" id="GO:0016887">
    <property type="term" value="F:ATP hydrolysis activity"/>
    <property type="evidence" value="ECO:0007669"/>
    <property type="project" value="InterPro"/>
</dbReference>
<dbReference type="InterPro" id="IPR003593">
    <property type="entry name" value="AAA+_ATPase"/>
</dbReference>
<feature type="region of interest" description="Disordered" evidence="13">
    <location>
        <begin position="20"/>
        <end position="130"/>
    </location>
</feature>
<proteinExistence type="inferred from homology"/>
<dbReference type="InterPro" id="IPR036420">
    <property type="entry name" value="BRCT_dom_sf"/>
</dbReference>
<dbReference type="SMART" id="SM00382">
    <property type="entry name" value="AAA"/>
    <property type="match status" value="1"/>
</dbReference>
<evidence type="ECO:0000256" key="1">
    <source>
        <dbReference type="ARBA" id="ARBA00004123"/>
    </source>
</evidence>
<evidence type="ECO:0000256" key="4">
    <source>
        <dbReference type="ARBA" id="ARBA00022553"/>
    </source>
</evidence>
<dbReference type="SMART" id="SM00292">
    <property type="entry name" value="BRCT"/>
    <property type="match status" value="1"/>
</dbReference>
<dbReference type="CDD" id="cd18140">
    <property type="entry name" value="HLD_clamp_RFC"/>
    <property type="match status" value="1"/>
</dbReference>
<dbReference type="Gene3D" id="1.10.8.60">
    <property type="match status" value="1"/>
</dbReference>
<dbReference type="InterPro" id="IPR013725">
    <property type="entry name" value="DNA_replication_fac_RFC1_C"/>
</dbReference>
<accession>A0AAN8RXR2</accession>
<evidence type="ECO:0000256" key="11">
    <source>
        <dbReference type="ARBA" id="ARBA00064311"/>
    </source>
</evidence>
<evidence type="ECO:0000256" key="12">
    <source>
        <dbReference type="PIRNR" id="PIRNR036578"/>
    </source>
</evidence>
<dbReference type="FunFam" id="1.10.8.60:FF:000021">
    <property type="entry name" value="Replication factor C subunit 1"/>
    <property type="match status" value="1"/>
</dbReference>
<dbReference type="Gene3D" id="3.40.50.10190">
    <property type="entry name" value="BRCT domain"/>
    <property type="match status" value="1"/>
</dbReference>
<dbReference type="PANTHER" id="PTHR23389">
    <property type="entry name" value="CHROMOSOME TRANSMISSION FIDELITY FACTOR 18"/>
    <property type="match status" value="1"/>
</dbReference>
<dbReference type="GO" id="GO:0005663">
    <property type="term" value="C:DNA replication factor C complex"/>
    <property type="evidence" value="ECO:0007669"/>
    <property type="project" value="InterPro"/>
</dbReference>
<evidence type="ECO:0000256" key="5">
    <source>
        <dbReference type="ARBA" id="ARBA00022705"/>
    </source>
</evidence>
<comment type="function">
    <text evidence="10">Subunit of the replication factor C (RFC) complex which acts during elongation of primed DNA templates by DNA polymerases delta and epsilon, and is necessary for ATP-dependent loading of proliferating cell nuclear antigen (PCNA) onto primed DNA. This subunit binds to the primer-template junction. Binds the PO-B transcription element as well as other GA rich DNA sequences. Can bind single- or double-stranded DNA.</text>
</comment>
<evidence type="ECO:0000256" key="7">
    <source>
        <dbReference type="ARBA" id="ARBA00022840"/>
    </source>
</evidence>
<evidence type="ECO:0000256" key="8">
    <source>
        <dbReference type="ARBA" id="ARBA00023125"/>
    </source>
</evidence>
<evidence type="ECO:0000256" key="9">
    <source>
        <dbReference type="ARBA" id="ARBA00023242"/>
    </source>
</evidence>
<dbReference type="GO" id="GO:0005634">
    <property type="term" value="C:nucleus"/>
    <property type="evidence" value="ECO:0007669"/>
    <property type="project" value="UniProtKB-SubCell"/>
</dbReference>
<keyword evidence="5 12" id="KW-0235">DNA replication</keyword>
<comment type="subcellular location">
    <subcellularLocation>
        <location evidence="1 12">Nucleus</location>
    </subcellularLocation>
</comment>
<keyword evidence="4" id="KW-0597">Phosphoprotein</keyword>
<dbReference type="Gene3D" id="1.20.272.10">
    <property type="match status" value="1"/>
</dbReference>
<evidence type="ECO:0000259" key="14">
    <source>
        <dbReference type="PROSITE" id="PS50172"/>
    </source>
</evidence>
<dbReference type="GO" id="GO:0003677">
    <property type="term" value="F:DNA binding"/>
    <property type="evidence" value="ECO:0007669"/>
    <property type="project" value="UniProtKB-KW"/>
</dbReference>
<dbReference type="InterPro" id="IPR003959">
    <property type="entry name" value="ATPase_AAA_core"/>
</dbReference>
<evidence type="ECO:0000256" key="2">
    <source>
        <dbReference type="ARBA" id="ARBA00006116"/>
    </source>
</evidence>
<evidence type="ECO:0000256" key="10">
    <source>
        <dbReference type="ARBA" id="ARBA00054501"/>
    </source>
</evidence>
<keyword evidence="6 12" id="KW-0547">Nucleotide-binding</keyword>
<feature type="region of interest" description="Disordered" evidence="13">
    <location>
        <begin position="192"/>
        <end position="225"/>
    </location>
</feature>
<sequence>MSKDIRVYFGKSKVKHVENDNKLVQSKKRNRRILDSDEDEDNDFVVSKSDKKKHKHTEQSPGINNASKHPKNSEVMIEVENFFGSTPIKQKKQTSSSQKNDPKIKKTPERVNNLKSKQKNKSTKHEDPPIFECDDELEASILQTDDELLVSNALSTDICNIKYSIQKEGCRNSLNSSDIKEKWNNTKHENLATPTQDDVKHGKTPVKEEVSHSDKIVPNSDHKRRNAEAYQKYLHRSGPKNPGSKQIPQGSPACFQGLAFVVTGILESLEREEAINLIQKYGGRVTGQVSKKTNFIVIGEEPGASKIEKAEKYGTKKLNEDELLHLIIEKSGVSSVTKDNFIEGTPEKSSKYFDSGKKLKRPRNLEEKPLEQMVLQTKIQRNELNDQRSEPESTKLLTGTAATKPDQIDSVIMKTEKKHSPLKMEITTENDHVVIDDSPSKSDHTEDMLWVDKYKPKSTKGIVGQGGEKSNVKKLIYWLQNWYKNHSGNGGKKPSRPAPWAQNDDGSYYKAALLSGPPGIGKTTSVHLVCQELGMDIIEFNASDTRSKCLLQEEVSQLLSSKSLHGYLQDSTHCHSNHVLVMDEVDGMAGNEDRGGMQELIQLIKNTKIPIIGICNDRNQPKMRSLVNYCFDLRFQRPPVKQIKAAMLSVCFKENIKISGESLEELIVSSNHDLRQVLHRLSLLTFSDKILSLDDAKKDGVDGKKPLNLGPWDVIRKVFSASDQENIGLSGRMDLFFQDYSLGPLFVQDSYLNVRPHKARNSTVQALNLISKTAESIALGDVVERTIRNKNSWNLLPVQAVFSSVLPGYHMAGNFTGKIEFPVWLGKNSRTKKMSRIIQELYTSLSTCISGDGTAVNLDYLPSLKYAIVRPLIQKGSDGVQDAVKFMVDYGLVREDLDHILELSAWPGVKDIFSSVDSKVKAAFTRALNKECKRVSYVTKKIGKASGDQLDHDQFDEEIVHEEDDTIDLDPMIKKGKPKKPGKGTAPADKVPGGGKKETAKKLKSKEKK</sequence>
<dbReference type="Pfam" id="PF25361">
    <property type="entry name" value="AAA_lid_RFC1"/>
    <property type="match status" value="1"/>
</dbReference>
<reference evidence="15 16" key="1">
    <citation type="submission" date="2023-10" db="EMBL/GenBank/DDBJ databases">
        <title>Genomes of two closely related lineages of the louse Polyplax serrata with different host specificities.</title>
        <authorList>
            <person name="Martinu J."/>
            <person name="Tarabai H."/>
            <person name="Stefka J."/>
            <person name="Hypsa V."/>
        </authorList>
    </citation>
    <scope>NUCLEOTIDE SEQUENCE [LARGE SCALE GENOMIC DNA]</scope>
    <source>
        <strain evidence="15">HR10_N</strain>
    </source>
</reference>
<organism evidence="15 16">
    <name type="scientific">Polyplax serrata</name>
    <name type="common">Common mouse louse</name>
    <dbReference type="NCBI Taxonomy" id="468196"/>
    <lineage>
        <taxon>Eukaryota</taxon>
        <taxon>Metazoa</taxon>
        <taxon>Ecdysozoa</taxon>
        <taxon>Arthropoda</taxon>
        <taxon>Hexapoda</taxon>
        <taxon>Insecta</taxon>
        <taxon>Pterygota</taxon>
        <taxon>Neoptera</taxon>
        <taxon>Paraneoptera</taxon>
        <taxon>Psocodea</taxon>
        <taxon>Troctomorpha</taxon>
        <taxon>Phthiraptera</taxon>
        <taxon>Anoplura</taxon>
        <taxon>Polyplacidae</taxon>
        <taxon>Polyplax</taxon>
    </lineage>
</organism>
<dbReference type="InterPro" id="IPR008921">
    <property type="entry name" value="DNA_pol3_clamp-load_cplx_C"/>
</dbReference>
<feature type="compositionally biased region" description="Basic and acidic residues" evidence="13">
    <location>
        <begin position="100"/>
        <end position="109"/>
    </location>
</feature>
<dbReference type="PANTHER" id="PTHR23389:SF6">
    <property type="entry name" value="REPLICATION FACTOR C SUBUNIT 1"/>
    <property type="match status" value="1"/>
</dbReference>
<dbReference type="GO" id="GO:0006281">
    <property type="term" value="P:DNA repair"/>
    <property type="evidence" value="ECO:0007669"/>
    <property type="project" value="InterPro"/>
</dbReference>
<dbReference type="GO" id="GO:0006260">
    <property type="term" value="P:DNA replication"/>
    <property type="evidence" value="ECO:0007669"/>
    <property type="project" value="UniProtKB-KW"/>
</dbReference>
<feature type="region of interest" description="Disordered" evidence="13">
    <location>
        <begin position="345"/>
        <end position="369"/>
    </location>
</feature>
<keyword evidence="8" id="KW-0238">DNA-binding</keyword>
<keyword evidence="9 12" id="KW-0539">Nucleus</keyword>
<evidence type="ECO:0000256" key="6">
    <source>
        <dbReference type="ARBA" id="ARBA00022741"/>
    </source>
</evidence>
<dbReference type="GO" id="GO:0005524">
    <property type="term" value="F:ATP binding"/>
    <property type="evidence" value="ECO:0007669"/>
    <property type="project" value="UniProtKB-UniRule"/>
</dbReference>
<keyword evidence="7 12" id="KW-0067">ATP-binding</keyword>
<dbReference type="SUPFAM" id="SSF48019">
    <property type="entry name" value="post-AAA+ oligomerization domain-like"/>
    <property type="match status" value="1"/>
</dbReference>
<feature type="region of interest" description="Disordered" evidence="13">
    <location>
        <begin position="961"/>
        <end position="1009"/>
    </location>
</feature>
<evidence type="ECO:0000256" key="13">
    <source>
        <dbReference type="SAM" id="MobiDB-lite"/>
    </source>
</evidence>
<dbReference type="InterPro" id="IPR047854">
    <property type="entry name" value="RFC_lid"/>
</dbReference>
<name>A0AAN8RXR2_POLSC</name>
<feature type="domain" description="BRCT" evidence="14">
    <location>
        <begin position="250"/>
        <end position="327"/>
    </location>
</feature>
<dbReference type="SUPFAM" id="SSF52540">
    <property type="entry name" value="P-loop containing nucleoside triphosphate hydrolases"/>
    <property type="match status" value="1"/>
</dbReference>
<dbReference type="AlphaFoldDB" id="A0AAN8RXR2"/>
<dbReference type="FunFam" id="3.40.50.300:FF:000395">
    <property type="entry name" value="Replication factor C subunit 1"/>
    <property type="match status" value="1"/>
</dbReference>
<dbReference type="FunFam" id="1.20.272.10:FF:000005">
    <property type="entry name" value="Replication factor C subunit 1"/>
    <property type="match status" value="1"/>
</dbReference>
<dbReference type="Pfam" id="PF00004">
    <property type="entry name" value="AAA"/>
    <property type="match status" value="1"/>
</dbReference>
<dbReference type="Proteomes" id="UP001372834">
    <property type="component" value="Unassembled WGS sequence"/>
</dbReference>
<evidence type="ECO:0000313" key="16">
    <source>
        <dbReference type="Proteomes" id="UP001372834"/>
    </source>
</evidence>
<dbReference type="PIRSF" id="PIRSF036578">
    <property type="entry name" value="RFC1"/>
    <property type="match status" value="1"/>
</dbReference>
<protein>
    <recommendedName>
        <fullName evidence="3 12">Replication factor C subunit 1</fullName>
    </recommendedName>
</protein>
<evidence type="ECO:0000313" key="15">
    <source>
        <dbReference type="EMBL" id="KAK6630493.1"/>
    </source>
</evidence>
<dbReference type="InterPro" id="IPR001357">
    <property type="entry name" value="BRCT_dom"/>
</dbReference>
<dbReference type="InterPro" id="IPR027417">
    <property type="entry name" value="P-loop_NTPase"/>
</dbReference>
<dbReference type="EMBL" id="JAWJWE010000011">
    <property type="protein sequence ID" value="KAK6630493.1"/>
    <property type="molecule type" value="Genomic_DNA"/>
</dbReference>
<dbReference type="CDD" id="cd00009">
    <property type="entry name" value="AAA"/>
    <property type="match status" value="1"/>
</dbReference>